<evidence type="ECO:0000256" key="7">
    <source>
        <dbReference type="ARBA" id="ARBA00023180"/>
    </source>
</evidence>
<evidence type="ECO:0000256" key="2">
    <source>
        <dbReference type="ARBA" id="ARBA00009906"/>
    </source>
</evidence>
<name>A0A650F4V9_9REOV</name>
<dbReference type="GO" id="GO:0005198">
    <property type="term" value="F:structural molecule activity"/>
    <property type="evidence" value="ECO:0007669"/>
    <property type="project" value="InterPro"/>
</dbReference>
<keyword evidence="4" id="KW-0167">Capsid protein</keyword>
<accession>A0A650F4V9</accession>
<dbReference type="SUPFAM" id="SSF48345">
    <property type="entry name" value="A virus capsid protein alpha-helical domain"/>
    <property type="match status" value="1"/>
</dbReference>
<dbReference type="Gene3D" id="1.10.250.10">
    <property type="entry name" value="Bluetongue Virus 10, subunit 1, domain 1"/>
    <property type="match status" value="1"/>
</dbReference>
<evidence type="ECO:0000256" key="5">
    <source>
        <dbReference type="ARBA" id="ARBA00022770"/>
    </source>
</evidence>
<dbReference type="EMBL" id="MF152994">
    <property type="protein sequence ID" value="QGU18504.1"/>
    <property type="molecule type" value="Genomic_RNA"/>
</dbReference>
<dbReference type="InterPro" id="IPR008935">
    <property type="entry name" value="Virus_capsid_a-hlx_vir"/>
</dbReference>
<proteinExistence type="inferred from homology"/>
<sequence length="367" mass="41177">MSPRRWRTRLKHMGGRYTRFICYLECLASNRDPRARRTFQPSDGFALFVTRFNATTDRPISQTPSTQDEHRACFYAGLDLVLGALGINFNYNLPGYTPNVQILSILARDDLPYTSEAYVRASRIINEPGAGQSTRHFTLPWPDVKFLYPPATPYRTPADEPQPMAVGAQDMEVTLVPAEELEITETVMPNYPDVINACIIWYTLSHYRGPGGALIEGSDTCQLTIDDEEVEAGVELIVPVGSPIRVVNSSAVNTGIIHITIKWFTRAQPSDDLYDTMRVDIGASYSYHDQQWYDLRSYLLRQMDIPPNVPPNEPIRVANRILALALVSRLQNAYVAHSPMNLQAPQNLNINGQIGVPNAVLDALRRA</sequence>
<dbReference type="InterPro" id="IPR023178">
    <property type="entry name" value="Orbi_VP7_capsid_C"/>
</dbReference>
<evidence type="ECO:0000256" key="3">
    <source>
        <dbReference type="ARBA" id="ARBA00021788"/>
    </source>
</evidence>
<dbReference type="Gene3D" id="1.10.170.10">
    <property type="entry name" value="Bluetongue Virus 10, subunit 1, domain 3"/>
    <property type="match status" value="1"/>
</dbReference>
<dbReference type="GO" id="GO:0039624">
    <property type="term" value="C:viral outer capsid"/>
    <property type="evidence" value="ECO:0007669"/>
    <property type="project" value="UniProtKB-KW"/>
</dbReference>
<evidence type="ECO:0000256" key="1">
    <source>
        <dbReference type="ARBA" id="ARBA00004328"/>
    </source>
</evidence>
<dbReference type="InterPro" id="IPR001803">
    <property type="entry name" value="Orbi_VP7_capsid"/>
</dbReference>
<comment type="similarity">
    <text evidence="2">Belongs to the orbivirus VP7 family.</text>
</comment>
<evidence type="ECO:0000256" key="4">
    <source>
        <dbReference type="ARBA" id="ARBA00022561"/>
    </source>
</evidence>
<protein>
    <recommendedName>
        <fullName evidence="3">Core protein VP7</fullName>
    </recommendedName>
</protein>
<organism evidence="8">
    <name type="scientific">Yunnan orbivirus</name>
    <dbReference type="NCBI Taxonomy" id="306276"/>
    <lineage>
        <taxon>Viruses</taxon>
        <taxon>Riboviria</taxon>
        <taxon>Orthornavirae</taxon>
        <taxon>Duplornaviricota</taxon>
        <taxon>Resentoviricetes</taxon>
        <taxon>Reovirales</taxon>
        <taxon>Sedoreoviridae</taxon>
        <taxon>Orbivirus</taxon>
        <taxon>Orbivirus yunnanense</taxon>
    </lineage>
</organism>
<dbReference type="PRINTS" id="PR00903">
    <property type="entry name" value="VP7CAPSID"/>
</dbReference>
<comment type="subcellular location">
    <subcellularLocation>
        <location evidence="1">Virion</location>
    </subcellularLocation>
</comment>
<dbReference type="Pfam" id="PF00897">
    <property type="entry name" value="Orbi_VP7"/>
    <property type="match status" value="1"/>
</dbReference>
<dbReference type="Gene3D" id="2.60.120.170">
    <property type="match status" value="1"/>
</dbReference>
<evidence type="ECO:0000313" key="8">
    <source>
        <dbReference type="EMBL" id="QGU18504.1"/>
    </source>
</evidence>
<keyword evidence="7" id="KW-0325">Glycoprotein</keyword>
<evidence type="ECO:0000256" key="6">
    <source>
        <dbReference type="ARBA" id="ARBA00022844"/>
    </source>
</evidence>
<reference evidence="8" key="1">
    <citation type="journal article" date="2017" name="Virus Res.">
        <title>Genomes of viral isolates derived from different mosquitos species.</title>
        <authorList>
            <person name="Sadeghi M."/>
            <person name="Popov V."/>
            <person name="Guzman H."/>
            <person name="Phan T.G."/>
            <person name="Vasilakis N."/>
            <person name="Tesh R."/>
            <person name="Delwart E."/>
        </authorList>
    </citation>
    <scope>NUCLEOTIDE SEQUENCE</scope>
    <source>
        <strain evidence="8">JKT-10087</strain>
    </source>
</reference>
<keyword evidence="6" id="KW-0946">Virion</keyword>
<keyword evidence="5" id="KW-1152">Outer capsid protein</keyword>
<dbReference type="InterPro" id="IPR023176">
    <property type="entry name" value="Orbi_VP7_capsid_N"/>
</dbReference>